<dbReference type="GO" id="GO:0006355">
    <property type="term" value="P:regulation of DNA-templated transcription"/>
    <property type="evidence" value="ECO:0007669"/>
    <property type="project" value="TreeGrafter"/>
</dbReference>
<dbReference type="GO" id="GO:0005634">
    <property type="term" value="C:nucleus"/>
    <property type="evidence" value="ECO:0007669"/>
    <property type="project" value="TreeGrafter"/>
</dbReference>
<keyword evidence="7" id="KW-1185">Reference proteome</keyword>
<evidence type="ECO:0008006" key="8">
    <source>
        <dbReference type="Google" id="ProtNLM"/>
    </source>
</evidence>
<dbReference type="InterPro" id="IPR046807">
    <property type="entry name" value="Tra1_central"/>
</dbReference>
<evidence type="ECO:0000259" key="3">
    <source>
        <dbReference type="PROSITE" id="PS50290"/>
    </source>
</evidence>
<evidence type="ECO:0000313" key="7">
    <source>
        <dbReference type="Proteomes" id="UP001154329"/>
    </source>
</evidence>
<feature type="domain" description="PI3K/PI4K catalytic" evidence="3">
    <location>
        <begin position="3431"/>
        <end position="3755"/>
    </location>
</feature>
<sequence>MAAVKMETMLDHESTMDKYRSDITLLTDPNVEDEQKLKIVQTLNENFEMIVNSHQYPTFLEHMIKHFIRILVDGEPYFIAEYHIFQVRKLVLEMIYRLPCNEFLKPHVDRLVTLCMKLIETDNEQNGISCIRIIVELQKNFRPPYNAEISKFLQHTKKIYWDIPDNMEKIFSMRTQQRLRINDLSTVDISEILDNTYSTIVINCETSENNIETYNVIPRSISSLKILQELPIAIVLIYQLYKDNVKRELSEYIPTIIRIIPLQPSMLYKSHSNYNKEILVELVSAQIKVLSYLAFVIKPFAEIVTVHSTQLVEGMIGMLESCPMEVTHLRKELLIASRHILNTDLRIKFIPYMDKLLDENTLLGRGWTTTENLKPLAYSTIADLIHHVRVHLSLPTIVKAINLFAINVHDHSLTPSIQLMCCKMLMNLVDCIRQRNGEDVPNLKSTQGETVSFDLLIRIIQVYVLKLKVVSKLYIPAIISKNTTKTSSTESSQILDINEGEIIDDIVKREQKEFTNSPCGKKLQEKTKYVFSSSPTALFSLPECRTLVKVIICGIKTAAWGIATVKTNKEDDSGSTPKLPVKPQLVKIYLGLVKWSLQAMDVHMVNPLNNQNINANVLRPRSKEEKESMDHLSSVFALLPPSTFKEIFSTTIAYFVERVEKNHALMYISESLLNNSLNTSDTSSIFATLLLEHLLSKMEDMGSGNAERSNLYLKLFKQVFDTVNQYSIESEQTLQPYLNQIVNSSMKLALTAKDPYYYFLLLRPLFRCIGGGAHGVLYQEFLPLLPNLLKSLNSLQSGLHKQDMKDLFVELCLTVPVRLSSLLPHLPLLMDPLVSALNGSPSLIIQGLRTLELCVDNLQTDFLYEHIQPVRADLMQALWRSLHNTNDNVYPVAFRVLGKFGGGNRKMMTEPQRLDYSMHRQSTKPAIIIKFNEHTESVTFNVDMAIETAAESLKTSTDPYYRKKCWEVIKSFLAASVLSNDDKSVLMKFFSHPSFKEGKISNFHSTVYKYPDPVVRNTYVMALNGIFVSAAVKELRDTALGTLLDVVMRYTMVAISQQAGPLVNSEKNEKCSFGMDPLVLIDSMATVMSYQEKELLKPARLALTIILNTATIIMGSKERACQLPYMEYMVDKLCALCYDRAWYTKFGGCYAIQFFYSSMSSQWVFEHLYLFVKAQLFVIMDLSGDVSNGVLDEAKKNLENMLRKAASPLDQNSGSQLQALQKKAIHEVTYELIRQVTSPNDLLRNHSTHLLSVIASAQGITVTQVMEPHKEGLSEIIPLRKHLLRHQGFKAQIGMMEGNTFCTSLLPRLFTIDLNIKEHNLFYHEVSNLCEASDSAMSKLPGYKTMNPGQMLLLRQAGMRALAACYYIPQPEVKSRIFHALYGALDKNNPDLQETAFQCLRKFVSTSQIDMPMVHELMKKQLGDLGDYRNLTLSGTRRLWYLVQLFPTSFSDMFCTHLMEIMKKMFEVLIQMKKGISKSGNYESIMVIIIEMYKQLPVANYRHIESLCRLVLDSEKSLQVSILSPFHTPLLGCLLKYPTQIVQLFLQDNHIKEPNWVKYLHMMIANEKCQTIREALQGSGRRLNELITTSHSDPTKVIEYETIRIISSIVRLDKKWIYNQTDLIISLSELWASEHYQEHFLNPGYLEFSHWNEPKMLAKVLLQYFIHNPNQVDLLFHLIRAFCYRFISDFQFLRTYLEETVAKTFSPQWKRTAFFRFVEIFQDNNMSNLFKSKILQYIILPSVSASYENNEQQALIHGTSDPSDSTGNIVTSYIYQLIIHEVPPGIGEDSIRIHLLQLGCMLVDDFPVNKESAFSPDGLCENLKRVMSYAWPCLLEKTCVDPTARYSGHLLLSYIVASYHVNSRIILQVFHELLKAYHVEVRIVVRQALDLITPALSIRMNNGNKLLCQCTKKIIVEEAHLMQQLFHVLHLVVRHYNVYYPIRHRLIQHMLNAMQRLGFMSSATFEHKKLAVEMAEVIIKWELQRIRDENNTAQNSIDESIKKIKLESPVSLQLDDNDKDLPISKNDFVVVFNFLAKIACQVNDGIAGGMAELLSKRCIALLRTALKSEAIMSRCIDMLKLAWMEKVFCTVSSLEPAANNPATPVAVANIASAFDLLTFFLTTLPKEQLLNTIKPLQKSLYDCISTTNMKIGRMAHAFLTRLIYIFPMIKPYLNELEELYILINVLIDESLNNFEKNISQNYNRFLTCVIMLKAASANNAAFIDNLSSRFVHVLQKVCREQPQNTNTESSMGISELVIQSLDLMKNRVTNMHIETRKTFIGTVLVGLIEKTNDSRIMKTILKMLEEWMHNPPNEGPNLREKSILLVKIMQHIEKKFPDLNAQYLDIIIYIYKDEELRNSELGHKLEAAFLSGLRCSQPAVREKFFNLFNQQINTRLPERLLYIVSSQNWEPMMTHYWIKQCIELLLATVDPNLPVTLKDSNSSTSSKLPTIRELVNNCDTSFIEEILNTNEDIGVKSEYAMDTDQMVTDNIEVVEGGKLEPLISRHIKFMDNLKSMKLGDICSAIAQLCHMDSSLAEKIWLVLFPAIWESLNSTQKTILLPEINQFIVSGIHVVQRDVHPSVNSTFFEALFQCQPKIHFKPSVMLYIGKSHNLWHRVTLSLEKMMIDNNFELTKQDCYEFEPEISPQTDVTDTLAEMYKQLKEEDMWAGLWQKHAQYRETKVALALEQQGLFEQALSIYESVIRKFQSEFPNSPASVMVIKESLLWESQWIRCSKELNQWDSLLEFSKIEGHLNPFLILDSAWRIPDWHVMSEALSCVDNTCPKEFLWKMYLYRGFLAICHPDEPNLPYVTRNVEMASIHVIREWRRLPHIVSHIHLPYLQASQQIMELSEAAQIHQGLQEKDTNNSLHNMKAILKTWKNRLPVVADDLSHWSDVFVWRQHHYQFVIEYCSQPDQSTNAVLGVHASAQAIIHFGKVSRKHNLTGVCLQTLSRLYTIPNVPVVDCFHKIRQQVKCYMQMASISSNKHEIQDCLEAIERTNLKFFQSEMTAEFYALKGMLLGQIGKSEEAHKAFSAAVQLHDSMVKAWALWGEYMEESFTKSYPNQKMETGVSAIICFLQACRQQNESKYRKYLAKVLWLLTYDDKEYSLLSTVDTHFNGVPPALWLPWVPQLLTTLASDGGSLLQNLLIQVGRLYPQAVYFPTRTLYFTHKIEYRERCRNSELLAAANKQSQTNDTTQNSTSTQSTGLTDSSLRATPAMVRFSKVMHQQREVHPTIVLTLEGIVDQMVWFRENWYEEVLRQLRLGLAKCYNIAFDSRGSVADAQITPHTLNFIKKLVSTFGIGIELLASNMAANSAAISTKGSFPGSGSESLAKRAQTTIQDPVFQKMKQQFSIDFDFTLPAAMKLHHMISKMKKWIKILETKIRLLPKSFLIEEKCRFLSNFSLQTAEIEIPGEFLLPKHSHYYVKIARFMPRVQIVEKHNTSARRLVMRGHNGKLYSYLVMHDAGLGDTRREERVLQLLRMLNHYLTKQKETSRRFLYYTVPRVVAVSPQQRLVEDNPSSLSLLDIFKSMSTTQPYDDCIEHYYQRLANIQNQGTQANIQMLLDIFLEVQQNYCQSDILKNWATLTYASPTDYWTFRKMLTLQLSLSCLAEYVLHLTRLNPDMMYIHQDSGLLNASYFKFDVDDKKGELVSNRPVPFRLTPNFVELMTDIGKNGPLTASIMATARCFNQPNNKVQAILRAILRDEMITSYKKKLEDELSADRDEISGDIIISMVTKAVNSIMHRLNSLANFDGTDNKVSTIVSAASSVDNLCRMDPAWYPWL</sequence>
<proteinExistence type="inferred from homology"/>
<evidence type="ECO:0000259" key="4">
    <source>
        <dbReference type="PROSITE" id="PS51189"/>
    </source>
</evidence>
<dbReference type="InterPro" id="IPR011009">
    <property type="entry name" value="Kinase-like_dom_sf"/>
</dbReference>
<dbReference type="SUPFAM" id="SSF48452">
    <property type="entry name" value="TPR-like"/>
    <property type="match status" value="1"/>
</dbReference>
<dbReference type="InterPro" id="IPR046805">
    <property type="entry name" value="Tra1_ring"/>
</dbReference>
<dbReference type="Gene3D" id="1.10.1070.11">
    <property type="entry name" value="Phosphatidylinositol 3-/4-kinase, catalytic domain"/>
    <property type="match status" value="1"/>
</dbReference>
<feature type="region of interest" description="Disordered" evidence="2">
    <location>
        <begin position="3187"/>
        <end position="3209"/>
    </location>
</feature>
<name>A0A9P0NFJ8_APHGO</name>
<dbReference type="GO" id="GO:0035267">
    <property type="term" value="C:NuA4 histone acetyltransferase complex"/>
    <property type="evidence" value="ECO:0007669"/>
    <property type="project" value="TreeGrafter"/>
</dbReference>
<dbReference type="SMART" id="SM01343">
    <property type="entry name" value="FATC"/>
    <property type="match status" value="1"/>
</dbReference>
<dbReference type="Proteomes" id="UP001154329">
    <property type="component" value="Chromosome 1"/>
</dbReference>
<evidence type="ECO:0000313" key="6">
    <source>
        <dbReference type="EMBL" id="CAH1712751.1"/>
    </source>
</evidence>
<dbReference type="SMART" id="SM00146">
    <property type="entry name" value="PI3Kc"/>
    <property type="match status" value="1"/>
</dbReference>
<dbReference type="InterPro" id="IPR016024">
    <property type="entry name" value="ARM-type_fold"/>
</dbReference>
<dbReference type="GO" id="GO:0004672">
    <property type="term" value="F:protein kinase activity"/>
    <property type="evidence" value="ECO:0007669"/>
    <property type="project" value="UniProtKB-ARBA"/>
</dbReference>
<reference evidence="6" key="1">
    <citation type="submission" date="2022-02" db="EMBL/GenBank/DDBJ databases">
        <authorList>
            <person name="King R."/>
        </authorList>
    </citation>
    <scope>NUCLEOTIDE SEQUENCE</scope>
</reference>
<dbReference type="Pfam" id="PF20175">
    <property type="entry name" value="Tra1_central"/>
    <property type="match status" value="1"/>
</dbReference>
<dbReference type="SUPFAM" id="SSF56112">
    <property type="entry name" value="Protein kinase-like (PK-like)"/>
    <property type="match status" value="1"/>
</dbReference>
<evidence type="ECO:0000256" key="1">
    <source>
        <dbReference type="ARBA" id="ARBA00007234"/>
    </source>
</evidence>
<comment type="similarity">
    <text evidence="1">Belongs to the PI3/PI4-kinase family. TRA1 subfamily.</text>
</comment>
<evidence type="ECO:0000256" key="2">
    <source>
        <dbReference type="SAM" id="MobiDB-lite"/>
    </source>
</evidence>
<dbReference type="InterPro" id="IPR050517">
    <property type="entry name" value="DDR_Repair_Kinase"/>
</dbReference>
<dbReference type="EMBL" id="OU899034">
    <property type="protein sequence ID" value="CAH1712751.1"/>
    <property type="molecule type" value="Genomic_DNA"/>
</dbReference>
<reference evidence="6" key="2">
    <citation type="submission" date="2022-10" db="EMBL/GenBank/DDBJ databases">
        <authorList>
            <consortium name="ENA_rothamsted_submissions"/>
            <consortium name="culmorum"/>
            <person name="King R."/>
        </authorList>
    </citation>
    <scope>NUCLEOTIDE SEQUENCE</scope>
</reference>
<dbReference type="SUPFAM" id="SSF48371">
    <property type="entry name" value="ARM repeat"/>
    <property type="match status" value="3"/>
</dbReference>
<dbReference type="InterPro" id="IPR003152">
    <property type="entry name" value="FATC_dom"/>
</dbReference>
<dbReference type="InterPro" id="IPR011990">
    <property type="entry name" value="TPR-like_helical_dom_sf"/>
</dbReference>
<accession>A0A9P0NFJ8</accession>
<feature type="domain" description="FATC" evidence="5">
    <location>
        <begin position="3751"/>
        <end position="3783"/>
    </location>
</feature>
<dbReference type="InterPro" id="IPR014009">
    <property type="entry name" value="PIK_FAT"/>
</dbReference>
<dbReference type="InterPro" id="IPR036940">
    <property type="entry name" value="PI3/4_kinase_cat_sf"/>
</dbReference>
<dbReference type="Pfam" id="PF02259">
    <property type="entry name" value="FAT"/>
    <property type="match status" value="1"/>
</dbReference>
<dbReference type="InterPro" id="IPR000403">
    <property type="entry name" value="PI3/4_kinase_cat_dom"/>
</dbReference>
<dbReference type="Gene3D" id="1.25.10.10">
    <property type="entry name" value="Leucine-rich Repeat Variant"/>
    <property type="match status" value="1"/>
</dbReference>
<dbReference type="PANTHER" id="PTHR11139">
    <property type="entry name" value="ATAXIA TELANGIECTASIA MUTATED ATM -RELATED"/>
    <property type="match status" value="1"/>
</dbReference>
<dbReference type="PANTHER" id="PTHR11139:SF1">
    <property type="entry name" value="TRANSFORMATION_TRANSCRIPTION DOMAIN-ASSOCIATED PROTEIN"/>
    <property type="match status" value="1"/>
</dbReference>
<dbReference type="Pfam" id="PF20206">
    <property type="entry name" value="Tra1_ring"/>
    <property type="match status" value="1"/>
</dbReference>
<dbReference type="PROSITE" id="PS50290">
    <property type="entry name" value="PI3_4_KINASE_3"/>
    <property type="match status" value="1"/>
</dbReference>
<feature type="domain" description="FAT" evidence="4">
    <location>
        <begin position="2603"/>
        <end position="3168"/>
    </location>
</feature>
<dbReference type="PROSITE" id="PS51189">
    <property type="entry name" value="FAT"/>
    <property type="match status" value="1"/>
</dbReference>
<dbReference type="GO" id="GO:0006281">
    <property type="term" value="P:DNA repair"/>
    <property type="evidence" value="ECO:0007669"/>
    <property type="project" value="TreeGrafter"/>
</dbReference>
<dbReference type="GO" id="GO:0000124">
    <property type="term" value="C:SAGA complex"/>
    <property type="evidence" value="ECO:0007669"/>
    <property type="project" value="TreeGrafter"/>
</dbReference>
<evidence type="ECO:0000259" key="5">
    <source>
        <dbReference type="PROSITE" id="PS51190"/>
    </source>
</evidence>
<protein>
    <recommendedName>
        <fullName evidence="8">Transformation/transcription domain-associated protein</fullName>
    </recommendedName>
</protein>
<dbReference type="PROSITE" id="PS51190">
    <property type="entry name" value="FATC"/>
    <property type="match status" value="1"/>
</dbReference>
<gene>
    <name evidence="6" type="ORF">APHIGO_LOCUS2131</name>
</gene>
<organism evidence="6 7">
    <name type="scientific">Aphis gossypii</name>
    <name type="common">Cotton aphid</name>
    <dbReference type="NCBI Taxonomy" id="80765"/>
    <lineage>
        <taxon>Eukaryota</taxon>
        <taxon>Metazoa</taxon>
        <taxon>Ecdysozoa</taxon>
        <taxon>Arthropoda</taxon>
        <taxon>Hexapoda</taxon>
        <taxon>Insecta</taxon>
        <taxon>Pterygota</taxon>
        <taxon>Neoptera</taxon>
        <taxon>Paraneoptera</taxon>
        <taxon>Hemiptera</taxon>
        <taxon>Sternorrhyncha</taxon>
        <taxon>Aphidomorpha</taxon>
        <taxon>Aphidoidea</taxon>
        <taxon>Aphididae</taxon>
        <taxon>Aphidini</taxon>
        <taxon>Aphis</taxon>
        <taxon>Aphis</taxon>
    </lineage>
</organism>
<dbReference type="InterPro" id="IPR003151">
    <property type="entry name" value="PIK-rel_kinase_FAT"/>
</dbReference>
<dbReference type="Pfam" id="PF00454">
    <property type="entry name" value="PI3_PI4_kinase"/>
    <property type="match status" value="1"/>
</dbReference>
<feature type="compositionally biased region" description="Low complexity" evidence="2">
    <location>
        <begin position="3189"/>
        <end position="3205"/>
    </location>
</feature>
<dbReference type="InterPro" id="IPR011989">
    <property type="entry name" value="ARM-like"/>
</dbReference>
<dbReference type="CDD" id="cd05163">
    <property type="entry name" value="PIKK_TRRAP"/>
    <property type="match status" value="1"/>
</dbReference>